<evidence type="ECO:0000313" key="3">
    <source>
        <dbReference type="Proteomes" id="UP000634660"/>
    </source>
</evidence>
<evidence type="ECO:0000313" key="2">
    <source>
        <dbReference type="EMBL" id="GGZ45319.1"/>
    </source>
</evidence>
<gene>
    <name evidence="2" type="ORF">GCM10010371_00360</name>
</gene>
<protein>
    <recommendedName>
        <fullName evidence="1">DUF4240 domain-containing protein</fullName>
    </recommendedName>
</protein>
<sequence>MRLMETDEFWHLIEAARSQAGERRTFDQALVELLAARSKKKILEYQEQFDELHHALYRWDVWAAAYLIGGGCSDDSFIDFRAGVIAQGRGWYERIALDPDELAEHPLVVTAADAHDDLFYESVNYSARYAFKQLTGGEEDFHQAWEHYRSTRAREQVDADMGEDFDFDDDEQMRHRLPRLAALCLQDRPA</sequence>
<comment type="caution">
    <text evidence="2">The sequence shown here is derived from an EMBL/GenBank/DDBJ whole genome shotgun (WGS) entry which is preliminary data.</text>
</comment>
<dbReference type="Proteomes" id="UP000634660">
    <property type="component" value="Unassembled WGS sequence"/>
</dbReference>
<organism evidence="2 3">
    <name type="scientific">Streptomyces subrutilus</name>
    <dbReference type="NCBI Taxonomy" id="36818"/>
    <lineage>
        <taxon>Bacteria</taxon>
        <taxon>Bacillati</taxon>
        <taxon>Actinomycetota</taxon>
        <taxon>Actinomycetes</taxon>
        <taxon>Kitasatosporales</taxon>
        <taxon>Streptomycetaceae</taxon>
        <taxon>Streptomyces</taxon>
    </lineage>
</organism>
<evidence type="ECO:0000259" key="1">
    <source>
        <dbReference type="Pfam" id="PF14024"/>
    </source>
</evidence>
<dbReference type="AlphaFoldDB" id="A0A918QH73"/>
<dbReference type="Pfam" id="PF14024">
    <property type="entry name" value="DUF4240"/>
    <property type="match status" value="1"/>
</dbReference>
<dbReference type="InterPro" id="IPR025334">
    <property type="entry name" value="DUF4240"/>
</dbReference>
<reference evidence="2" key="1">
    <citation type="journal article" date="2014" name="Int. J. Syst. Evol. Microbiol.">
        <title>Complete genome sequence of Corynebacterium casei LMG S-19264T (=DSM 44701T), isolated from a smear-ripened cheese.</title>
        <authorList>
            <consortium name="US DOE Joint Genome Institute (JGI-PGF)"/>
            <person name="Walter F."/>
            <person name="Albersmeier A."/>
            <person name="Kalinowski J."/>
            <person name="Ruckert C."/>
        </authorList>
    </citation>
    <scope>NUCLEOTIDE SEQUENCE</scope>
    <source>
        <strain evidence="2">JCM 4834</strain>
    </source>
</reference>
<dbReference type="EMBL" id="BMVX01000001">
    <property type="protein sequence ID" value="GGZ45319.1"/>
    <property type="molecule type" value="Genomic_DNA"/>
</dbReference>
<reference evidence="2" key="2">
    <citation type="submission" date="2020-09" db="EMBL/GenBank/DDBJ databases">
        <authorList>
            <person name="Sun Q."/>
            <person name="Ohkuma M."/>
        </authorList>
    </citation>
    <scope>NUCLEOTIDE SEQUENCE</scope>
    <source>
        <strain evidence="2">JCM 4834</strain>
    </source>
</reference>
<name>A0A918QH73_9ACTN</name>
<accession>A0A918QH73</accession>
<feature type="domain" description="DUF4240" evidence="1">
    <location>
        <begin position="4"/>
        <end position="133"/>
    </location>
</feature>
<proteinExistence type="predicted"/>